<organism evidence="1 2">
    <name type="scientific">Klebsiella huaxiensis</name>
    <dbReference type="NCBI Taxonomy" id="2153354"/>
    <lineage>
        <taxon>Bacteria</taxon>
        <taxon>Pseudomonadati</taxon>
        <taxon>Pseudomonadota</taxon>
        <taxon>Gammaproteobacteria</taxon>
        <taxon>Enterobacterales</taxon>
        <taxon>Enterobacteriaceae</taxon>
        <taxon>Klebsiella/Raoultella group</taxon>
        <taxon>Klebsiella</taxon>
    </lineage>
</organism>
<dbReference type="AlphaFoldDB" id="A0A564GWW4"/>
<dbReference type="EMBL" id="CABGGW010000001">
    <property type="protein sequence ID" value="VUS24037.1"/>
    <property type="molecule type" value="Genomic_DNA"/>
</dbReference>
<evidence type="ECO:0000313" key="2">
    <source>
        <dbReference type="Proteomes" id="UP000317374"/>
    </source>
</evidence>
<reference evidence="1 2" key="1">
    <citation type="submission" date="2019-07" db="EMBL/GenBank/DDBJ databases">
        <authorList>
            <person name="Brisse S."/>
            <person name="Rodrigues C."/>
            <person name="Thorpe H."/>
        </authorList>
    </citation>
    <scope>NUCLEOTIDE SEQUENCE [LARGE SCALE GENOMIC DNA]</scope>
    <source>
        <strain evidence="1">SB6422</strain>
    </source>
</reference>
<name>A0A564GWW4_9ENTR</name>
<dbReference type="Proteomes" id="UP000317374">
    <property type="component" value="Unassembled WGS sequence"/>
</dbReference>
<protein>
    <submittedName>
        <fullName evidence="1">Fimbria adhesin EcpD</fullName>
    </submittedName>
</protein>
<accession>A0A564GWW4</accession>
<gene>
    <name evidence="1" type="primary">ecpD_2</name>
    <name evidence="1" type="ORF">SB6422_00651</name>
</gene>
<evidence type="ECO:0000313" key="1">
    <source>
        <dbReference type="EMBL" id="VUS24037.1"/>
    </source>
</evidence>
<proteinExistence type="predicted"/>
<sequence length="555" mass="59863">MPELFWKIKIMKVNHLLLIFALLGGPISAMAIGVTTLPPQSGEVALVENNIDGDYFVSTGPGSNPIYIVGPSRISDAMVAAGNSGEFPGVIGTAQAIVDTSNIFDLWLEGAPVASPFAGPACVSSGCSTAVTDGKGVYGIVYGRNQAVLLSGLISDGFYQYLRQMTIGSHFSMTLNGCRAYSPFYDANRGERCKDDGVNATWEATEVTFTKGAHLRLNNIGYTDEIFINSDGVPTPGDGNTDCRVQIVGGKSGLACKMVSYNLQTNGANSTSFRLYPSLINWTLKYEIAKDDMQFSLNGSSWLPASITTSGGMEKPNDYYTLDDLKSSESIYVFLSNDFFKKMVAIGLSDTSSQELFNFTIVSRTENVGVAAVYNFSTSNSLTIKPREFGISITSDDYSESPTREGYVGSDKPSLDFDYLVATTGKTSADEVQIKVTGPSRTINGRAYCIFSSQDTQDKVPFPATLSFTTRNGSKKTFDAGCDGRWHDMTDALWASSAWTDISGEPGVMNTATVKLSILMNEIISMRILGSLSGWYGEVSASGEVHVQATWRDVQ</sequence>